<dbReference type="EMBL" id="JAAVJL010000001">
    <property type="protein sequence ID" value="NMF58001.1"/>
    <property type="molecule type" value="Genomic_DNA"/>
</dbReference>
<comment type="caution">
    <text evidence="1">The sequence shown here is derived from an EMBL/GenBank/DDBJ whole genome shotgun (WGS) entry which is preliminary data.</text>
</comment>
<accession>A0ABX1LSK2</accession>
<evidence type="ECO:0000313" key="1">
    <source>
        <dbReference type="EMBL" id="NMF58001.1"/>
    </source>
</evidence>
<keyword evidence="2" id="KW-1185">Reference proteome</keyword>
<evidence type="ECO:0000313" key="2">
    <source>
        <dbReference type="Proteomes" id="UP000738376"/>
    </source>
</evidence>
<dbReference type="Gene3D" id="3.40.50.11350">
    <property type="match status" value="1"/>
</dbReference>
<protein>
    <submittedName>
        <fullName evidence="1">Uncharacterized protein</fullName>
    </submittedName>
</protein>
<organism evidence="1 2">
    <name type="scientific">Pseudanabaena yagii GIHE-NHR1</name>
    <dbReference type="NCBI Taxonomy" id="2722753"/>
    <lineage>
        <taxon>Bacteria</taxon>
        <taxon>Bacillati</taxon>
        <taxon>Cyanobacteriota</taxon>
        <taxon>Cyanophyceae</taxon>
        <taxon>Pseudanabaenales</taxon>
        <taxon>Pseudanabaenaceae</taxon>
        <taxon>Pseudanabaena</taxon>
        <taxon>Pseudanabaena yagii</taxon>
    </lineage>
</organism>
<gene>
    <name evidence="1" type="ORF">HC246_08190</name>
</gene>
<proteinExistence type="predicted"/>
<name>A0ABX1LSK2_9CYAN</name>
<dbReference type="Proteomes" id="UP000738376">
    <property type="component" value="Unassembled WGS sequence"/>
</dbReference>
<sequence>MKLTIINQIKELILKIIYWHPHRTGKIVFCRPRGGLNDMLCQIEKCRIYAIKSNRDLWVDTSLSGLHDCLGNYFEPSKVFNFGSPIKKLCNDSSCFPECLTHKLDSYEADWDSSIMNFVDKETRNPLTFDFNAHYDESVLLHEQCGGGDYSIKTLALLQLKQDIKHKIKHIIENLGRYDSIHIRNTDYTTDYKYFFDKLKDKINSKVVVCTDDFNCQQYAKEFWGSKLVVIHNVPDMAGLPLHEFKATDQYTLNLEVLIDLFVLASSENFYSCITNQGVASGFALLAESLRSNPKIIKKLIN</sequence>
<dbReference type="RefSeq" id="WP_169362956.1">
    <property type="nucleotide sequence ID" value="NZ_JAAVJL010000001.1"/>
</dbReference>
<reference evidence="1 2" key="1">
    <citation type="submission" date="2020-03" db="EMBL/GenBank/DDBJ databases">
        <title>Draft Genome Sequence of 2-Methylisoborneol Producing Pseudanabaena yagii Strain GIHE-NHR1 Isolated from North Han River in South Korea.</title>
        <authorList>
            <person name="Jeong J."/>
        </authorList>
    </citation>
    <scope>NUCLEOTIDE SEQUENCE [LARGE SCALE GENOMIC DNA]</scope>
    <source>
        <strain evidence="1 2">GIHE-NHR1</strain>
    </source>
</reference>